<keyword evidence="1" id="KW-0812">Transmembrane</keyword>
<feature type="transmembrane region" description="Helical" evidence="1">
    <location>
        <begin position="169"/>
        <end position="190"/>
    </location>
</feature>
<accession>A0A6C0JE08</accession>
<sequence length="216" mass="24637">MPKATPKNMKNKSRFADKEVSRLIINAIIHNRGINGTTHKFIMNYVNAHTTKPYISQKTINYNIISNIDNGKIIKSGAYYKLKKKKINPLQPYNPIKKIYPTHNINIQNIIIIGIIIMFGFFAVAKARNDEDDDDDDDEMFAEVLFDIMIGVFIEACNQNDMCRTISNMVAISLIIITLVVWCATGACICKSPSRRDIRRGATIYGGMRMHDYLRN</sequence>
<evidence type="ECO:0000313" key="2">
    <source>
        <dbReference type="EMBL" id="QHU02976.1"/>
    </source>
</evidence>
<reference evidence="2" key="1">
    <citation type="journal article" date="2020" name="Nature">
        <title>Giant virus diversity and host interactions through global metagenomics.</title>
        <authorList>
            <person name="Schulz F."/>
            <person name="Roux S."/>
            <person name="Paez-Espino D."/>
            <person name="Jungbluth S."/>
            <person name="Walsh D.A."/>
            <person name="Denef V.J."/>
            <person name="McMahon K.D."/>
            <person name="Konstantinidis K.T."/>
            <person name="Eloe-Fadrosh E.A."/>
            <person name="Kyrpides N.C."/>
            <person name="Woyke T."/>
        </authorList>
    </citation>
    <scope>NUCLEOTIDE SEQUENCE</scope>
    <source>
        <strain evidence="2">GVMAG-M-3300025890-48</strain>
    </source>
</reference>
<name>A0A6C0JE08_9ZZZZ</name>
<evidence type="ECO:0000256" key="1">
    <source>
        <dbReference type="SAM" id="Phobius"/>
    </source>
</evidence>
<dbReference type="AlphaFoldDB" id="A0A6C0JE08"/>
<feature type="transmembrane region" description="Helical" evidence="1">
    <location>
        <begin position="107"/>
        <end position="125"/>
    </location>
</feature>
<keyword evidence="1" id="KW-0472">Membrane</keyword>
<proteinExistence type="predicted"/>
<dbReference type="EMBL" id="MN740368">
    <property type="protein sequence ID" value="QHU02976.1"/>
    <property type="molecule type" value="Genomic_DNA"/>
</dbReference>
<organism evidence="2">
    <name type="scientific">viral metagenome</name>
    <dbReference type="NCBI Taxonomy" id="1070528"/>
    <lineage>
        <taxon>unclassified sequences</taxon>
        <taxon>metagenomes</taxon>
        <taxon>organismal metagenomes</taxon>
    </lineage>
</organism>
<protein>
    <submittedName>
        <fullName evidence="2">Uncharacterized protein</fullName>
    </submittedName>
</protein>
<keyword evidence="1" id="KW-1133">Transmembrane helix</keyword>